<dbReference type="EMBL" id="CP000667">
    <property type="protein sequence ID" value="ABP56790.1"/>
    <property type="molecule type" value="Genomic_DNA"/>
</dbReference>
<dbReference type="Proteomes" id="UP000000235">
    <property type="component" value="Chromosome"/>
</dbReference>
<dbReference type="SUPFAM" id="SSF46689">
    <property type="entry name" value="Homeodomain-like"/>
    <property type="match status" value="1"/>
</dbReference>
<protein>
    <submittedName>
        <fullName evidence="6">Regulatory protein, TetR</fullName>
    </submittedName>
</protein>
<dbReference type="InterPro" id="IPR004111">
    <property type="entry name" value="Repressor_TetR_C"/>
</dbReference>
<keyword evidence="3" id="KW-0804">Transcription</keyword>
<dbReference type="GO" id="GO:0045892">
    <property type="term" value="P:negative regulation of DNA-templated transcription"/>
    <property type="evidence" value="ECO:0007669"/>
    <property type="project" value="InterPro"/>
</dbReference>
<dbReference type="AlphaFoldDB" id="A4XCY3"/>
<evidence type="ECO:0000313" key="7">
    <source>
        <dbReference type="Proteomes" id="UP000000235"/>
    </source>
</evidence>
<evidence type="ECO:0000256" key="4">
    <source>
        <dbReference type="PROSITE-ProRule" id="PRU00335"/>
    </source>
</evidence>
<dbReference type="PANTHER" id="PTHR30055:SF151">
    <property type="entry name" value="TRANSCRIPTIONAL REGULATORY PROTEIN"/>
    <property type="match status" value="1"/>
</dbReference>
<organism evidence="6 7">
    <name type="scientific">Salinispora tropica (strain ATCC BAA-916 / DSM 44818 / JCM 13857 / NBRC 105044 / CNB-440)</name>
    <dbReference type="NCBI Taxonomy" id="369723"/>
    <lineage>
        <taxon>Bacteria</taxon>
        <taxon>Bacillati</taxon>
        <taxon>Actinomycetota</taxon>
        <taxon>Actinomycetes</taxon>
        <taxon>Micromonosporales</taxon>
        <taxon>Micromonosporaceae</taxon>
        <taxon>Salinispora</taxon>
    </lineage>
</organism>
<keyword evidence="2 4" id="KW-0238">DNA-binding</keyword>
<dbReference type="PATRIC" id="fig|369723.5.peg.4513"/>
<dbReference type="InterPro" id="IPR050109">
    <property type="entry name" value="HTH-type_TetR-like_transc_reg"/>
</dbReference>
<dbReference type="Pfam" id="PF02909">
    <property type="entry name" value="TetR_C_1"/>
    <property type="match status" value="1"/>
</dbReference>
<dbReference type="RefSeq" id="WP_012015554.1">
    <property type="nucleotide sequence ID" value="NC_009380.1"/>
</dbReference>
<dbReference type="STRING" id="369723.Strop_4362"/>
<dbReference type="PANTHER" id="PTHR30055">
    <property type="entry name" value="HTH-TYPE TRANSCRIPTIONAL REGULATOR RUTR"/>
    <property type="match status" value="1"/>
</dbReference>
<dbReference type="InterPro" id="IPR036271">
    <property type="entry name" value="Tet_transcr_reg_TetR-rel_C_sf"/>
</dbReference>
<proteinExistence type="predicted"/>
<feature type="domain" description="HTH tetR-type" evidence="5">
    <location>
        <begin position="34"/>
        <end position="94"/>
    </location>
</feature>
<evidence type="ECO:0000256" key="2">
    <source>
        <dbReference type="ARBA" id="ARBA00023125"/>
    </source>
</evidence>
<gene>
    <name evidence="6" type="ordered locus">Strop_4362</name>
</gene>
<dbReference type="GO" id="GO:0000976">
    <property type="term" value="F:transcription cis-regulatory region binding"/>
    <property type="evidence" value="ECO:0007669"/>
    <property type="project" value="TreeGrafter"/>
</dbReference>
<dbReference type="Gene3D" id="1.10.357.10">
    <property type="entry name" value="Tetracycline Repressor, domain 2"/>
    <property type="match status" value="1"/>
</dbReference>
<dbReference type="InterPro" id="IPR009057">
    <property type="entry name" value="Homeodomain-like_sf"/>
</dbReference>
<dbReference type="PROSITE" id="PS50977">
    <property type="entry name" value="HTH_TETR_2"/>
    <property type="match status" value="1"/>
</dbReference>
<name>A4XCY3_SALTO</name>
<dbReference type="InterPro" id="IPR001647">
    <property type="entry name" value="HTH_TetR"/>
</dbReference>
<evidence type="ECO:0000313" key="6">
    <source>
        <dbReference type="EMBL" id="ABP56790.1"/>
    </source>
</evidence>
<dbReference type="KEGG" id="stp:Strop_4362"/>
<sequence>MGSDQTQWGGGSSTFEFLWRAGDRPRNSPGPRPGLSTTQVVVTAIAIADAEGIDAVSMQQVAKRLEVTPMSLYRYVPSKNHLVEAMFDEASGAPPGLETVPGGWQARVEAWVTALWGRYQAHPWMLRAPVSQPIGPNQLAWLEALLTVIKDVGLTYEEMASLTLFLTGATQGLARISADLAPAAGGDDLISFGEALAAVAGPDRFPTLSVLLSAGTFAVPAADAGAATSTEPNLTFGLRQLIEGIEAYVATRAERG</sequence>
<dbReference type="GO" id="GO:0003700">
    <property type="term" value="F:DNA-binding transcription factor activity"/>
    <property type="evidence" value="ECO:0007669"/>
    <property type="project" value="TreeGrafter"/>
</dbReference>
<dbReference type="HOGENOM" id="CLU_069543_0_1_11"/>
<keyword evidence="1" id="KW-0805">Transcription regulation</keyword>
<evidence type="ECO:0000256" key="3">
    <source>
        <dbReference type="ARBA" id="ARBA00023163"/>
    </source>
</evidence>
<reference evidence="7" key="1">
    <citation type="journal article" date="2007" name="Proc. Natl. Acad. Sci. U.S.A.">
        <title>Genome sequencing reveals complex secondary metabolome in the marine actinomycete Salinispora tropica.</title>
        <authorList>
            <person name="Udwary D.W."/>
            <person name="Zeigler L."/>
            <person name="Asolkar R.N."/>
            <person name="Singan V."/>
            <person name="Lapidus A."/>
            <person name="Fenical W."/>
            <person name="Jensen P.R."/>
            <person name="Moore B.S."/>
        </authorList>
    </citation>
    <scope>NUCLEOTIDE SEQUENCE [LARGE SCALE GENOMIC DNA]</scope>
    <source>
        <strain evidence="7">ATCC BAA-916 / DSM 44818 / CNB-440</strain>
    </source>
</reference>
<dbReference type="Pfam" id="PF00440">
    <property type="entry name" value="TetR_N"/>
    <property type="match status" value="1"/>
</dbReference>
<dbReference type="SUPFAM" id="SSF48498">
    <property type="entry name" value="Tetracyclin repressor-like, C-terminal domain"/>
    <property type="match status" value="1"/>
</dbReference>
<dbReference type="Gene3D" id="1.10.10.60">
    <property type="entry name" value="Homeodomain-like"/>
    <property type="match status" value="1"/>
</dbReference>
<evidence type="ECO:0000259" key="5">
    <source>
        <dbReference type="PROSITE" id="PS50977"/>
    </source>
</evidence>
<dbReference type="eggNOG" id="COG1309">
    <property type="taxonomic scope" value="Bacteria"/>
</dbReference>
<evidence type="ECO:0000256" key="1">
    <source>
        <dbReference type="ARBA" id="ARBA00023015"/>
    </source>
</evidence>
<keyword evidence="7" id="KW-1185">Reference proteome</keyword>
<accession>A4XCY3</accession>
<feature type="DNA-binding region" description="H-T-H motif" evidence="4">
    <location>
        <begin position="57"/>
        <end position="76"/>
    </location>
</feature>